<dbReference type="NCBIfam" id="TIGR00663">
    <property type="entry name" value="dnan"/>
    <property type="match status" value="1"/>
</dbReference>
<evidence type="ECO:0000259" key="11">
    <source>
        <dbReference type="Pfam" id="PF00712"/>
    </source>
</evidence>
<protein>
    <recommendedName>
        <fullName evidence="3 10">Beta sliding clamp</fullName>
    </recommendedName>
</protein>
<dbReference type="Pfam" id="PF00712">
    <property type="entry name" value="DNA_pol3_beta"/>
    <property type="match status" value="1"/>
</dbReference>
<dbReference type="InterPro" id="IPR022637">
    <property type="entry name" value="DNA_polIII_beta_cen"/>
</dbReference>
<dbReference type="PIRSF" id="PIRSF000804">
    <property type="entry name" value="DNA_pol_III_b"/>
    <property type="match status" value="1"/>
</dbReference>
<keyword evidence="9" id="KW-0238">DNA-binding</keyword>
<dbReference type="SMART" id="SM00480">
    <property type="entry name" value="POL3Bc"/>
    <property type="match status" value="1"/>
</dbReference>
<evidence type="ECO:0000313" key="15">
    <source>
        <dbReference type="Proteomes" id="UP000243884"/>
    </source>
</evidence>
<dbReference type="SUPFAM" id="SSF55979">
    <property type="entry name" value="DNA clamp"/>
    <property type="match status" value="3"/>
</dbReference>
<comment type="subunit">
    <text evidence="10">Forms a ring-shaped head-to-tail homodimer around DNA.</text>
</comment>
<dbReference type="CDD" id="cd00140">
    <property type="entry name" value="beta_clamp"/>
    <property type="match status" value="1"/>
</dbReference>
<keyword evidence="4 10" id="KW-0963">Cytoplasm</keyword>
<evidence type="ECO:0000256" key="5">
    <source>
        <dbReference type="ARBA" id="ARBA00022679"/>
    </source>
</evidence>
<evidence type="ECO:0000256" key="4">
    <source>
        <dbReference type="ARBA" id="ARBA00022490"/>
    </source>
</evidence>
<feature type="domain" description="DNA polymerase III beta sliding clamp N-terminal" evidence="11">
    <location>
        <begin position="2"/>
        <end position="127"/>
    </location>
</feature>
<reference evidence="15" key="1">
    <citation type="submission" date="2017-04" db="EMBL/GenBank/DDBJ databases">
        <authorList>
            <person name="Varghese N."/>
            <person name="Submissions S."/>
        </authorList>
    </citation>
    <scope>NUCLEOTIDE SEQUENCE [LARGE SCALE GENOMIC DNA]</scope>
    <source>
        <strain evidence="15">DSM 21500</strain>
    </source>
</reference>
<feature type="domain" description="DNA polymerase III beta sliding clamp central" evidence="12">
    <location>
        <begin position="137"/>
        <end position="253"/>
    </location>
</feature>
<sequence length="385" mass="41982">MMKFTINRRIFDQALKVVAKAASSKTPIDVLKGIKILATSSGILLTGSDATITIEDFISSDNDQNQLTITEKGAIILDSSLLSSLISKLPGEQVTLEVTSNFQTVIASGNSEYTLNGQNPDDYPRLPEIDPYSTFKIPGNLFKKVINQTIISVSTNEIRPIFTGIHVELSNNDLKLVATDSHRLSQRIVPLESPKDIGDEPIVLNIPGNSLSELKKIVSDDEDIDIQVTNNQILFKVGTTSLYSNLLEGMFPNTDNLLTNSEDTILDISSTQLISAVARAKVLLASGSNKVVKLELDENKVVLSGHSAQVGNFEEELDILGADGNPLSISFNPDYLESALKTFDGQDVRIKFQTASRPFLIVPKESADSFEMLQLITPIRTPGSM</sequence>
<evidence type="ECO:0000256" key="9">
    <source>
        <dbReference type="ARBA" id="ARBA00023125"/>
    </source>
</evidence>
<organism evidence="14 15">
    <name type="scientific">Aerococcus suis</name>
    <dbReference type="NCBI Taxonomy" id="371602"/>
    <lineage>
        <taxon>Bacteria</taxon>
        <taxon>Bacillati</taxon>
        <taxon>Bacillota</taxon>
        <taxon>Bacilli</taxon>
        <taxon>Lactobacillales</taxon>
        <taxon>Aerococcaceae</taxon>
        <taxon>Aerococcus</taxon>
    </lineage>
</organism>
<keyword evidence="5 10" id="KW-0808">Transferase</keyword>
<dbReference type="GO" id="GO:0005737">
    <property type="term" value="C:cytoplasm"/>
    <property type="evidence" value="ECO:0007669"/>
    <property type="project" value="UniProtKB-SubCell"/>
</dbReference>
<dbReference type="PANTHER" id="PTHR30478:SF0">
    <property type="entry name" value="BETA SLIDING CLAMP"/>
    <property type="match status" value="1"/>
</dbReference>
<evidence type="ECO:0000259" key="12">
    <source>
        <dbReference type="Pfam" id="PF02767"/>
    </source>
</evidence>
<evidence type="ECO:0000313" key="14">
    <source>
        <dbReference type="EMBL" id="SMC45840.1"/>
    </source>
</evidence>
<evidence type="ECO:0000256" key="10">
    <source>
        <dbReference type="PIRNR" id="PIRNR000804"/>
    </source>
</evidence>
<dbReference type="GO" id="GO:0003677">
    <property type="term" value="F:DNA binding"/>
    <property type="evidence" value="ECO:0007669"/>
    <property type="project" value="UniProtKB-UniRule"/>
</dbReference>
<keyword evidence="7 10" id="KW-0235">DNA replication</keyword>
<dbReference type="STRING" id="371602.SAMN04487984_1250"/>
<gene>
    <name evidence="14" type="ORF">SAMN04487984_1250</name>
</gene>
<keyword evidence="6 10" id="KW-0548">Nucleotidyltransferase</keyword>
<dbReference type="GO" id="GO:0006271">
    <property type="term" value="P:DNA strand elongation involved in DNA replication"/>
    <property type="evidence" value="ECO:0007669"/>
    <property type="project" value="TreeGrafter"/>
</dbReference>
<dbReference type="InterPro" id="IPR001001">
    <property type="entry name" value="DNA_polIII_beta"/>
</dbReference>
<dbReference type="GO" id="GO:0003887">
    <property type="term" value="F:DNA-directed DNA polymerase activity"/>
    <property type="evidence" value="ECO:0007669"/>
    <property type="project" value="UniProtKB-UniRule"/>
</dbReference>
<comment type="subcellular location">
    <subcellularLocation>
        <location evidence="1 10">Cytoplasm</location>
    </subcellularLocation>
</comment>
<name>A0A1W1ZBQ1_9LACT</name>
<dbReference type="RefSeq" id="WP_234983541.1">
    <property type="nucleotide sequence ID" value="NZ_FWXK01000007.1"/>
</dbReference>
<evidence type="ECO:0000256" key="3">
    <source>
        <dbReference type="ARBA" id="ARBA00021035"/>
    </source>
</evidence>
<keyword evidence="15" id="KW-1185">Reference proteome</keyword>
<dbReference type="Pfam" id="PF02768">
    <property type="entry name" value="DNA_pol3_beta_3"/>
    <property type="match status" value="1"/>
</dbReference>
<evidence type="ECO:0000256" key="7">
    <source>
        <dbReference type="ARBA" id="ARBA00022705"/>
    </source>
</evidence>
<dbReference type="InterPro" id="IPR022634">
    <property type="entry name" value="DNA_polIII_beta_N"/>
</dbReference>
<dbReference type="Gene3D" id="3.10.150.10">
    <property type="entry name" value="DNA Polymerase III, subunit A, domain 2"/>
    <property type="match status" value="1"/>
</dbReference>
<dbReference type="GO" id="GO:0008408">
    <property type="term" value="F:3'-5' exonuclease activity"/>
    <property type="evidence" value="ECO:0007669"/>
    <property type="project" value="InterPro"/>
</dbReference>
<dbReference type="InterPro" id="IPR046938">
    <property type="entry name" value="DNA_clamp_sf"/>
</dbReference>
<dbReference type="InterPro" id="IPR022635">
    <property type="entry name" value="DNA_polIII_beta_C"/>
</dbReference>
<dbReference type="Gene3D" id="3.70.10.10">
    <property type="match status" value="1"/>
</dbReference>
<evidence type="ECO:0000259" key="13">
    <source>
        <dbReference type="Pfam" id="PF02768"/>
    </source>
</evidence>
<dbReference type="PANTHER" id="PTHR30478">
    <property type="entry name" value="DNA POLYMERASE III SUBUNIT BETA"/>
    <property type="match status" value="1"/>
</dbReference>
<comment type="similarity">
    <text evidence="2 10">Belongs to the beta sliding clamp family.</text>
</comment>
<dbReference type="GO" id="GO:0009360">
    <property type="term" value="C:DNA polymerase III complex"/>
    <property type="evidence" value="ECO:0007669"/>
    <property type="project" value="InterPro"/>
</dbReference>
<accession>A0A1W1ZBQ1</accession>
<dbReference type="Proteomes" id="UP000243884">
    <property type="component" value="Unassembled WGS sequence"/>
</dbReference>
<dbReference type="Pfam" id="PF02767">
    <property type="entry name" value="DNA_pol3_beta_2"/>
    <property type="match status" value="1"/>
</dbReference>
<evidence type="ECO:0000256" key="1">
    <source>
        <dbReference type="ARBA" id="ARBA00004496"/>
    </source>
</evidence>
<evidence type="ECO:0000256" key="2">
    <source>
        <dbReference type="ARBA" id="ARBA00010752"/>
    </source>
</evidence>
<evidence type="ECO:0000256" key="6">
    <source>
        <dbReference type="ARBA" id="ARBA00022695"/>
    </source>
</evidence>
<keyword evidence="8 10" id="KW-0239">DNA-directed DNA polymerase</keyword>
<feature type="domain" description="DNA polymerase III beta sliding clamp C-terminal" evidence="13">
    <location>
        <begin position="260"/>
        <end position="369"/>
    </location>
</feature>
<proteinExistence type="inferred from homology"/>
<comment type="function">
    <text evidence="10">Confers DNA tethering and processivity to DNA polymerases and other proteins. Acts as a clamp, forming a ring around DNA (a reaction catalyzed by the clamp-loading complex) which diffuses in an ATP-independent manner freely and bidirectionally along dsDNA. Initially characterized for its ability to contact the catalytic subunit of DNA polymerase III (Pol III), a complex, multichain enzyme responsible for most of the replicative synthesis in bacteria; Pol III exhibits 3'-5' exonuclease proofreading activity. The beta chain is required for initiation of replication as well as for processivity of DNA replication.</text>
</comment>
<evidence type="ECO:0000256" key="8">
    <source>
        <dbReference type="ARBA" id="ARBA00022932"/>
    </source>
</evidence>
<dbReference type="EMBL" id="FWXK01000007">
    <property type="protein sequence ID" value="SMC45840.1"/>
    <property type="molecule type" value="Genomic_DNA"/>
</dbReference>
<dbReference type="AlphaFoldDB" id="A0A1W1ZBQ1"/>